<comment type="catalytic activity">
    <reaction evidence="2 10">
        <text>beta-D-fructose 1-phosphate + H2O = D-fructose + phosphate</text>
        <dbReference type="Rhea" id="RHEA:35603"/>
        <dbReference type="ChEBI" id="CHEBI:15377"/>
        <dbReference type="ChEBI" id="CHEBI:37721"/>
        <dbReference type="ChEBI" id="CHEBI:43474"/>
        <dbReference type="ChEBI" id="CHEBI:138881"/>
    </reaction>
</comment>
<dbReference type="InterPro" id="IPR036075">
    <property type="entry name" value="ARMT-1-like_metal-bd_sf"/>
</dbReference>
<evidence type="ECO:0000259" key="11">
    <source>
        <dbReference type="Pfam" id="PF01937"/>
    </source>
</evidence>
<keyword evidence="6 10" id="KW-0378">Hydrolase</keyword>
<dbReference type="SUPFAM" id="SSF111321">
    <property type="entry name" value="AF1104-like"/>
    <property type="match status" value="1"/>
</dbReference>
<evidence type="ECO:0000256" key="4">
    <source>
        <dbReference type="ARBA" id="ARBA00022596"/>
    </source>
</evidence>
<evidence type="ECO:0000256" key="8">
    <source>
        <dbReference type="ARBA" id="ARBA00045980"/>
    </source>
</evidence>
<keyword evidence="10" id="KW-0489">Methyltransferase</keyword>
<dbReference type="GO" id="GO:0016462">
    <property type="term" value="F:pyrophosphatase activity"/>
    <property type="evidence" value="ECO:0007669"/>
    <property type="project" value="UniProtKB-ARBA"/>
</dbReference>
<keyword evidence="13" id="KW-1185">Reference proteome</keyword>
<reference evidence="12" key="1">
    <citation type="submission" date="2022-01" db="EMBL/GenBank/DDBJ databases">
        <authorList>
            <person name="King R."/>
        </authorList>
    </citation>
    <scope>NUCLEOTIDE SEQUENCE</scope>
</reference>
<dbReference type="InterPro" id="IPR039763">
    <property type="entry name" value="ARMT1"/>
</dbReference>
<dbReference type="Pfam" id="PF01937">
    <property type="entry name" value="ARMT1-like_dom"/>
    <property type="match status" value="1"/>
</dbReference>
<keyword evidence="5 10" id="KW-0479">Metal-binding</keyword>
<evidence type="ECO:0000256" key="7">
    <source>
        <dbReference type="ARBA" id="ARBA00023211"/>
    </source>
</evidence>
<dbReference type="GO" id="GO:0032259">
    <property type="term" value="P:methylation"/>
    <property type="evidence" value="ECO:0007669"/>
    <property type="project" value="UniProtKB-KW"/>
</dbReference>
<dbReference type="GO" id="GO:0051998">
    <property type="term" value="F:protein carboxyl O-methyltransferase activity"/>
    <property type="evidence" value="ECO:0007669"/>
    <property type="project" value="UniProtKB-UniRule"/>
</dbReference>
<name>A0A9N9MGC0_9CUCU</name>
<dbReference type="EC" id="2.1.1.-" evidence="10"/>
<comment type="catalytic activity">
    <reaction evidence="9 10">
        <text>beta-D-fructose 6-phosphate = dihydroxyacetone + D-glyceraldehyde 3-phosphate</text>
        <dbReference type="Rhea" id="RHEA:28002"/>
        <dbReference type="ChEBI" id="CHEBI:16016"/>
        <dbReference type="ChEBI" id="CHEBI:57634"/>
        <dbReference type="ChEBI" id="CHEBI:59776"/>
    </reaction>
</comment>
<dbReference type="EC" id="3.1.3.-" evidence="10"/>
<evidence type="ECO:0000256" key="10">
    <source>
        <dbReference type="RuleBase" id="RU367030"/>
    </source>
</evidence>
<sequence>MCECTDMSLDMKTPRNIYLSAFYKRSFAYHTVKNRMPVIITQLLDTLTRNKDSIVAEFGENSREDLKQVIGELSKFKYEVQTNKPLTKLVGEETDVRIYNDYIAKQASEEGETTHFNTIWLLAECYMYKRIKEMFTLTATLKDFDYFKSSKTEQYNQSIHLMDNLSQLVVDIIDNHETCDRKQAILKMLKLNLWGNKCDLSISLGKVEGPGQLHDIKALDQFILADDSEKIYQALITNDNNNIIDIVLDNSGYEVFTDLCLMDILTTFSLAKKIRFHVKAIPWFISDVMEKDFLWTLQQSKDCKNSYRQQLGSRWTEYLANGQWQVMVHHFWTCPYEFKFMSQFAPDLYELLTESKLVIFKGDLNYRKLFGEKNWDPTLSPEEALQGFLPAKLCTLRTIKADIVVGLKPGQAEICHKTDEKWMEKGDYGLIQFMSKLPKNV</sequence>
<dbReference type="PANTHER" id="PTHR12260:SF6">
    <property type="entry name" value="DAMAGE-CONTROL PHOSPHATASE ARMT1"/>
    <property type="match status" value="1"/>
</dbReference>
<dbReference type="GO" id="GO:0006974">
    <property type="term" value="P:DNA damage response"/>
    <property type="evidence" value="ECO:0007669"/>
    <property type="project" value="TreeGrafter"/>
</dbReference>
<keyword evidence="4" id="KW-0533">Nickel</keyword>
<dbReference type="GO" id="GO:0046872">
    <property type="term" value="F:metal ion binding"/>
    <property type="evidence" value="ECO:0007669"/>
    <property type="project" value="UniProtKB-UniRule"/>
</dbReference>
<feature type="domain" description="Damage-control phosphatase ARMT1-like metal-binding" evidence="11">
    <location>
        <begin position="31"/>
        <end position="413"/>
    </location>
</feature>
<evidence type="ECO:0000256" key="6">
    <source>
        <dbReference type="ARBA" id="ARBA00022801"/>
    </source>
</evidence>
<proteinExistence type="inferred from homology"/>
<evidence type="ECO:0000313" key="13">
    <source>
        <dbReference type="Proteomes" id="UP001152799"/>
    </source>
</evidence>
<comment type="cofactor">
    <cofactor evidence="10">
        <name>Mn(2+)</name>
        <dbReference type="ChEBI" id="CHEBI:29035"/>
    </cofactor>
    <cofactor evidence="10">
        <name>Ni(2+)</name>
        <dbReference type="ChEBI" id="CHEBI:49786"/>
    </cofactor>
</comment>
<keyword evidence="7 10" id="KW-0464">Manganese</keyword>
<dbReference type="AlphaFoldDB" id="A0A9N9MGC0"/>
<dbReference type="GO" id="GO:0016791">
    <property type="term" value="F:phosphatase activity"/>
    <property type="evidence" value="ECO:0007669"/>
    <property type="project" value="TreeGrafter"/>
</dbReference>
<comment type="domain">
    <text evidence="10">Subfamily III proteins have a conserved RTxK motif about 40-50 residues from the C-terminus; the threonine may be replaced by serine or cysteine.</text>
</comment>
<organism evidence="12 13">
    <name type="scientific">Ceutorhynchus assimilis</name>
    <name type="common">cabbage seed weevil</name>
    <dbReference type="NCBI Taxonomy" id="467358"/>
    <lineage>
        <taxon>Eukaryota</taxon>
        <taxon>Metazoa</taxon>
        <taxon>Ecdysozoa</taxon>
        <taxon>Arthropoda</taxon>
        <taxon>Hexapoda</taxon>
        <taxon>Insecta</taxon>
        <taxon>Pterygota</taxon>
        <taxon>Neoptera</taxon>
        <taxon>Endopterygota</taxon>
        <taxon>Coleoptera</taxon>
        <taxon>Polyphaga</taxon>
        <taxon>Cucujiformia</taxon>
        <taxon>Curculionidae</taxon>
        <taxon>Ceutorhynchinae</taxon>
        <taxon>Ceutorhynchus</taxon>
    </lineage>
</organism>
<evidence type="ECO:0000256" key="3">
    <source>
        <dbReference type="ARBA" id="ARBA00009519"/>
    </source>
</evidence>
<dbReference type="InterPro" id="IPR002791">
    <property type="entry name" value="ARMT1-like_metal-bd"/>
</dbReference>
<dbReference type="FunFam" id="3.40.50.10880:FF:000005">
    <property type="entry name" value="DUF89-domain-containing protein"/>
    <property type="match status" value="1"/>
</dbReference>
<dbReference type="EMBL" id="OU892289">
    <property type="protein sequence ID" value="CAG9763160.1"/>
    <property type="molecule type" value="Genomic_DNA"/>
</dbReference>
<comment type="function">
    <text evidence="8 10">Metal-dependent phosphatase that shows phosphatase activity against several substrates, including fructose-1-phosphate and fructose-6-phosphate. Its preference for fructose-1-phosphate, a strong glycating agent that causes DNA damage rather than a canonical yeast metabolite, suggests a damage-control function in hexose phosphate metabolism. Has also been shown to have O-methyltransferase activity that methylates glutamate residues of target proteins to form gamma-glutamyl methyl ester residues. Possibly methylates PCNA, suggesting it is involved in the DNA damage response.</text>
</comment>
<accession>A0A9N9MGC0</accession>
<dbReference type="Gene3D" id="3.40.50.10880">
    <property type="entry name" value="Uncharacterised protein PF01937, DUF89, domain 3"/>
    <property type="match status" value="1"/>
</dbReference>
<dbReference type="OrthoDB" id="541375at2759"/>
<comment type="catalytic activity">
    <reaction evidence="1 10">
        <text>L-glutamyl-[protein] + S-adenosyl-L-methionine = [protein]-L-glutamate 5-O-methyl ester + S-adenosyl-L-homocysteine</text>
        <dbReference type="Rhea" id="RHEA:24452"/>
        <dbReference type="Rhea" id="RHEA-COMP:10208"/>
        <dbReference type="Rhea" id="RHEA-COMP:10311"/>
        <dbReference type="ChEBI" id="CHEBI:29973"/>
        <dbReference type="ChEBI" id="CHEBI:57856"/>
        <dbReference type="ChEBI" id="CHEBI:59789"/>
        <dbReference type="ChEBI" id="CHEBI:82795"/>
    </reaction>
</comment>
<evidence type="ECO:0000256" key="9">
    <source>
        <dbReference type="ARBA" id="ARBA00048809"/>
    </source>
</evidence>
<evidence type="ECO:0000256" key="5">
    <source>
        <dbReference type="ARBA" id="ARBA00022723"/>
    </source>
</evidence>
<evidence type="ECO:0000313" key="12">
    <source>
        <dbReference type="EMBL" id="CAG9763160.1"/>
    </source>
</evidence>
<evidence type="ECO:0000256" key="1">
    <source>
        <dbReference type="ARBA" id="ARBA00000807"/>
    </source>
</evidence>
<dbReference type="PANTHER" id="PTHR12260">
    <property type="entry name" value="DAMAGE-CONTROL PHOSPHATASE ARMT1"/>
    <property type="match status" value="1"/>
</dbReference>
<evidence type="ECO:0000256" key="2">
    <source>
        <dbReference type="ARBA" id="ARBA00001326"/>
    </source>
</evidence>
<dbReference type="Gene3D" id="1.20.930.60">
    <property type="match status" value="1"/>
</dbReference>
<dbReference type="GO" id="GO:0030643">
    <property type="term" value="P:intracellular phosphate ion homeostasis"/>
    <property type="evidence" value="ECO:0007669"/>
    <property type="project" value="UniProtKB-ARBA"/>
</dbReference>
<keyword evidence="10" id="KW-0808">Transferase</keyword>
<comment type="similarity">
    <text evidence="3 10">Belongs to the damage-control phosphatase family. Sugar phosphate phosphatase III subfamily.</text>
</comment>
<dbReference type="GO" id="GO:0005634">
    <property type="term" value="C:nucleus"/>
    <property type="evidence" value="ECO:0007669"/>
    <property type="project" value="TreeGrafter"/>
</dbReference>
<protein>
    <recommendedName>
        <fullName evidence="10">Sugar phosphate phosphatase</fullName>
        <ecNumber evidence="10">2.1.1.-</ecNumber>
        <ecNumber evidence="10">3.1.3.-</ecNumber>
    </recommendedName>
</protein>
<dbReference type="Proteomes" id="UP001152799">
    <property type="component" value="Chromosome 13"/>
</dbReference>
<gene>
    <name evidence="12" type="ORF">CEUTPL_LOCUS3830</name>
</gene>